<comment type="subcellular location">
    <subcellularLocation>
        <location evidence="3">Endoplasmic reticulum membrane</location>
        <topology evidence="3">Peripheral membrane protein</topology>
    </subcellularLocation>
    <subcellularLocation>
        <location evidence="2">Microsome membrane</location>
        <topology evidence="2">Peripheral membrane protein</topology>
    </subcellularLocation>
</comment>
<dbReference type="GO" id="GO:0005506">
    <property type="term" value="F:iron ion binding"/>
    <property type="evidence" value="ECO:0007669"/>
    <property type="project" value="InterPro"/>
</dbReference>
<dbReference type="GO" id="GO:0005789">
    <property type="term" value="C:endoplasmic reticulum membrane"/>
    <property type="evidence" value="ECO:0007669"/>
    <property type="project" value="UniProtKB-SubCell"/>
</dbReference>
<evidence type="ECO:0000313" key="18">
    <source>
        <dbReference type="Proteomes" id="UP000887116"/>
    </source>
</evidence>
<keyword evidence="9 15" id="KW-0560">Oxidoreductase</keyword>
<evidence type="ECO:0000256" key="11">
    <source>
        <dbReference type="ARBA" id="ARBA00023033"/>
    </source>
</evidence>
<keyword evidence="10 14" id="KW-0408">Iron</keyword>
<evidence type="ECO:0000256" key="16">
    <source>
        <dbReference type="SAM" id="Phobius"/>
    </source>
</evidence>
<evidence type="ECO:0000256" key="13">
    <source>
        <dbReference type="ARBA" id="ARBA00043906"/>
    </source>
</evidence>
<keyword evidence="11 15" id="KW-0503">Monooxygenase</keyword>
<evidence type="ECO:0000256" key="15">
    <source>
        <dbReference type="RuleBase" id="RU000461"/>
    </source>
</evidence>
<comment type="caution">
    <text evidence="17">The sequence shown here is derived from an EMBL/GenBank/DDBJ whole genome shotgun (WGS) entry which is preliminary data.</text>
</comment>
<proteinExistence type="inferred from homology"/>
<evidence type="ECO:0000256" key="3">
    <source>
        <dbReference type="ARBA" id="ARBA00004406"/>
    </source>
</evidence>
<dbReference type="Gene3D" id="1.10.630.10">
    <property type="entry name" value="Cytochrome P450"/>
    <property type="match status" value="1"/>
</dbReference>
<keyword evidence="16" id="KW-0812">Transmembrane</keyword>
<sequence>MIETVTCTWIFILIVVVFFFIKWYISRNDDYWKKKGVPHIPRANYYSMYKEMKEKGIADIIKNSLKPYGRRVVGSFECSTPTITVAEPDLLRDIFVKDFHIFPFRRDVVTGDPLGDKMLPHVSGEDWKRIRTIITPAFTSRRMRQMGSIINECSETVIEVCEKHCERDEPVDCKRVFGAFTMDVIARAAFGTKIDSHNNPDNEFVSRVRKIFLDITIGRILMASLVPWWVFKLIPFIEKPMKMDRDDFFRDVALSVIKQRKEAGRRYNDFLQILMDCANENVQSVSQEAFEDETDRFGSIMNSALSPTAKFKKLSETELLAQCVLFFMVGYETTASVLTFLAYCLATNPEWQEKLIQEVDEAFEKHTEMSYDAVRDMKILDAMISETLRKYPPLLMAERTAVEDYVLGDTGIVVEKGMRVVIPLYALHYDPDFFQDPETFNPERFMDGYEPKHPQYAYLPFGEGPRNCLGMRFALLEIKLCITNILRHFRIKPLPTTKVPLENQKENFFLTVTDLPLKFEKRTDVRGN</sequence>
<evidence type="ECO:0000313" key="17">
    <source>
        <dbReference type="EMBL" id="GFQ82460.1"/>
    </source>
</evidence>
<dbReference type="InterPro" id="IPR001128">
    <property type="entry name" value="Cyt_P450"/>
</dbReference>
<keyword evidence="8" id="KW-0492">Microsome</keyword>
<dbReference type="InterPro" id="IPR017972">
    <property type="entry name" value="Cyt_P450_CS"/>
</dbReference>
<evidence type="ECO:0000256" key="8">
    <source>
        <dbReference type="ARBA" id="ARBA00022848"/>
    </source>
</evidence>
<dbReference type="InterPro" id="IPR036396">
    <property type="entry name" value="Cyt_P450_sf"/>
</dbReference>
<dbReference type="CDD" id="cd11055">
    <property type="entry name" value="CYP3A-like"/>
    <property type="match status" value="1"/>
</dbReference>
<protein>
    <submittedName>
        <fullName evidence="17">Cytochrome P450 3A11</fullName>
    </submittedName>
</protein>
<feature type="binding site" description="axial binding residue" evidence="14">
    <location>
        <position position="468"/>
    </location>
    <ligand>
        <name>heme</name>
        <dbReference type="ChEBI" id="CHEBI:30413"/>
    </ligand>
    <ligandPart>
        <name>Fe</name>
        <dbReference type="ChEBI" id="CHEBI:18248"/>
    </ligandPart>
</feature>
<comment type="function">
    <text evidence="13">Cytochromes P450 are a group of heme-thiolate monooxygenases. They oxidize a variety of structurally unrelated compounds, including steroids, fatty acids, and xenobiotics.</text>
</comment>
<evidence type="ECO:0000256" key="2">
    <source>
        <dbReference type="ARBA" id="ARBA00004174"/>
    </source>
</evidence>
<dbReference type="Pfam" id="PF00067">
    <property type="entry name" value="p450"/>
    <property type="match status" value="1"/>
</dbReference>
<dbReference type="PANTHER" id="PTHR24302">
    <property type="entry name" value="CYTOCHROME P450 FAMILY 3"/>
    <property type="match status" value="1"/>
</dbReference>
<dbReference type="PANTHER" id="PTHR24302:SF15">
    <property type="entry name" value="FATTY-ACID PEROXYGENASE"/>
    <property type="match status" value="1"/>
</dbReference>
<dbReference type="PROSITE" id="PS00086">
    <property type="entry name" value="CYTOCHROME_P450"/>
    <property type="match status" value="1"/>
</dbReference>
<keyword evidence="12 16" id="KW-0472">Membrane</keyword>
<dbReference type="InterPro" id="IPR050705">
    <property type="entry name" value="Cytochrome_P450_3A"/>
</dbReference>
<keyword evidence="16" id="KW-1133">Transmembrane helix</keyword>
<dbReference type="EMBL" id="BMAO01012583">
    <property type="protein sequence ID" value="GFQ82460.1"/>
    <property type="molecule type" value="Genomic_DNA"/>
</dbReference>
<feature type="transmembrane region" description="Helical" evidence="16">
    <location>
        <begin position="211"/>
        <end position="231"/>
    </location>
</feature>
<dbReference type="FunFam" id="1.10.630.10:FF:000042">
    <property type="entry name" value="Cytochrome P450"/>
    <property type="match status" value="1"/>
</dbReference>
<dbReference type="PRINTS" id="PR00463">
    <property type="entry name" value="EP450I"/>
</dbReference>
<dbReference type="InterPro" id="IPR002401">
    <property type="entry name" value="Cyt_P450_E_grp-I"/>
</dbReference>
<gene>
    <name evidence="17" type="primary">Cyp3a11</name>
    <name evidence="17" type="ORF">TNCT_68001</name>
</gene>
<keyword evidence="7" id="KW-0256">Endoplasmic reticulum</keyword>
<dbReference type="OrthoDB" id="2789670at2759"/>
<comment type="cofactor">
    <cofactor evidence="1 14">
        <name>heme</name>
        <dbReference type="ChEBI" id="CHEBI:30413"/>
    </cofactor>
</comment>
<dbReference type="SUPFAM" id="SSF48264">
    <property type="entry name" value="Cytochrome P450"/>
    <property type="match status" value="1"/>
</dbReference>
<evidence type="ECO:0000256" key="4">
    <source>
        <dbReference type="ARBA" id="ARBA00010617"/>
    </source>
</evidence>
<dbReference type="GO" id="GO:0020037">
    <property type="term" value="F:heme binding"/>
    <property type="evidence" value="ECO:0007669"/>
    <property type="project" value="InterPro"/>
</dbReference>
<keyword evidence="6 14" id="KW-0479">Metal-binding</keyword>
<organism evidence="17 18">
    <name type="scientific">Trichonephila clavata</name>
    <name type="common">Joro spider</name>
    <name type="synonym">Nephila clavata</name>
    <dbReference type="NCBI Taxonomy" id="2740835"/>
    <lineage>
        <taxon>Eukaryota</taxon>
        <taxon>Metazoa</taxon>
        <taxon>Ecdysozoa</taxon>
        <taxon>Arthropoda</taxon>
        <taxon>Chelicerata</taxon>
        <taxon>Arachnida</taxon>
        <taxon>Araneae</taxon>
        <taxon>Araneomorphae</taxon>
        <taxon>Entelegynae</taxon>
        <taxon>Araneoidea</taxon>
        <taxon>Nephilidae</taxon>
        <taxon>Trichonephila</taxon>
    </lineage>
</organism>
<evidence type="ECO:0000256" key="9">
    <source>
        <dbReference type="ARBA" id="ARBA00023002"/>
    </source>
</evidence>
<keyword evidence="18" id="KW-1185">Reference proteome</keyword>
<evidence type="ECO:0000256" key="14">
    <source>
        <dbReference type="PIRSR" id="PIRSR602401-1"/>
    </source>
</evidence>
<evidence type="ECO:0000256" key="1">
    <source>
        <dbReference type="ARBA" id="ARBA00001971"/>
    </source>
</evidence>
<dbReference type="GO" id="GO:0008395">
    <property type="term" value="F:steroid hydroxylase activity"/>
    <property type="evidence" value="ECO:0007669"/>
    <property type="project" value="TreeGrafter"/>
</dbReference>
<evidence type="ECO:0000256" key="5">
    <source>
        <dbReference type="ARBA" id="ARBA00022617"/>
    </source>
</evidence>
<feature type="transmembrane region" description="Helical" evidence="16">
    <location>
        <begin position="6"/>
        <end position="25"/>
    </location>
</feature>
<name>A0A8X6KPS3_TRICU</name>
<comment type="similarity">
    <text evidence="4 15">Belongs to the cytochrome P450 family.</text>
</comment>
<keyword evidence="5 14" id="KW-0349">Heme</keyword>
<dbReference type="GO" id="GO:0016705">
    <property type="term" value="F:oxidoreductase activity, acting on paired donors, with incorporation or reduction of molecular oxygen"/>
    <property type="evidence" value="ECO:0007669"/>
    <property type="project" value="InterPro"/>
</dbReference>
<evidence type="ECO:0000256" key="7">
    <source>
        <dbReference type="ARBA" id="ARBA00022824"/>
    </source>
</evidence>
<dbReference type="PRINTS" id="PR00385">
    <property type="entry name" value="P450"/>
</dbReference>
<reference evidence="17" key="1">
    <citation type="submission" date="2020-07" db="EMBL/GenBank/DDBJ databases">
        <title>Multicomponent nature underlies the extraordinary mechanical properties of spider dragline silk.</title>
        <authorList>
            <person name="Kono N."/>
            <person name="Nakamura H."/>
            <person name="Mori M."/>
            <person name="Yoshida Y."/>
            <person name="Ohtoshi R."/>
            <person name="Malay A.D."/>
            <person name="Moran D.A.P."/>
            <person name="Tomita M."/>
            <person name="Numata K."/>
            <person name="Arakawa K."/>
        </authorList>
    </citation>
    <scope>NUCLEOTIDE SEQUENCE</scope>
</reference>
<dbReference type="AlphaFoldDB" id="A0A8X6KPS3"/>
<evidence type="ECO:0000256" key="6">
    <source>
        <dbReference type="ARBA" id="ARBA00022723"/>
    </source>
</evidence>
<evidence type="ECO:0000256" key="10">
    <source>
        <dbReference type="ARBA" id="ARBA00023004"/>
    </source>
</evidence>
<dbReference type="Proteomes" id="UP000887116">
    <property type="component" value="Unassembled WGS sequence"/>
</dbReference>
<evidence type="ECO:0000256" key="12">
    <source>
        <dbReference type="ARBA" id="ARBA00023136"/>
    </source>
</evidence>
<accession>A0A8X6KPS3</accession>